<feature type="compositionally biased region" description="Acidic residues" evidence="1">
    <location>
        <begin position="247"/>
        <end position="263"/>
    </location>
</feature>
<feature type="compositionally biased region" description="Low complexity" evidence="1">
    <location>
        <begin position="540"/>
        <end position="550"/>
    </location>
</feature>
<feature type="compositionally biased region" description="Low complexity" evidence="1">
    <location>
        <begin position="143"/>
        <end position="153"/>
    </location>
</feature>
<protein>
    <recommendedName>
        <fullName evidence="2">REKLES domain-containing protein</fullName>
    </recommendedName>
</protein>
<feature type="domain" description="REKLES" evidence="2">
    <location>
        <begin position="375"/>
        <end position="479"/>
    </location>
</feature>
<feature type="region of interest" description="Disordered" evidence="1">
    <location>
        <begin position="292"/>
        <end position="323"/>
    </location>
</feature>
<feature type="compositionally biased region" description="Basic and acidic residues" evidence="1">
    <location>
        <begin position="173"/>
        <end position="186"/>
    </location>
</feature>
<feature type="region of interest" description="Disordered" evidence="1">
    <location>
        <begin position="523"/>
        <end position="550"/>
    </location>
</feature>
<dbReference type="InterPro" id="IPR036431">
    <property type="entry name" value="ARID_dom_sf"/>
</dbReference>
<dbReference type="AlphaFoldDB" id="A0A182WAD9"/>
<evidence type="ECO:0000313" key="3">
    <source>
        <dbReference type="EnsemblMetazoa" id="AMIN007317-PA"/>
    </source>
</evidence>
<feature type="compositionally biased region" description="Polar residues" evidence="1">
    <location>
        <begin position="209"/>
        <end position="218"/>
    </location>
</feature>
<feature type="region of interest" description="Disordered" evidence="1">
    <location>
        <begin position="173"/>
        <end position="263"/>
    </location>
</feature>
<dbReference type="STRING" id="112268.A0A182WAD9"/>
<evidence type="ECO:0000256" key="1">
    <source>
        <dbReference type="SAM" id="MobiDB-lite"/>
    </source>
</evidence>
<feature type="region of interest" description="Disordered" evidence="1">
    <location>
        <begin position="481"/>
        <end position="503"/>
    </location>
</feature>
<feature type="compositionally biased region" description="Basic residues" evidence="1">
    <location>
        <begin position="196"/>
        <end position="208"/>
    </location>
</feature>
<keyword evidence="4" id="KW-1185">Reference proteome</keyword>
<feature type="region of interest" description="Disordered" evidence="1">
    <location>
        <begin position="138"/>
        <end position="157"/>
    </location>
</feature>
<feature type="region of interest" description="Disordered" evidence="1">
    <location>
        <begin position="29"/>
        <end position="61"/>
    </location>
</feature>
<evidence type="ECO:0000259" key="2">
    <source>
        <dbReference type="PROSITE" id="PS51486"/>
    </source>
</evidence>
<feature type="compositionally biased region" description="Polar residues" evidence="1">
    <location>
        <begin position="39"/>
        <end position="58"/>
    </location>
</feature>
<feature type="region of interest" description="Disordered" evidence="1">
    <location>
        <begin position="358"/>
        <end position="432"/>
    </location>
</feature>
<reference evidence="3" key="2">
    <citation type="submission" date="2020-05" db="UniProtKB">
        <authorList>
            <consortium name="EnsemblMetazoa"/>
        </authorList>
    </citation>
    <scope>IDENTIFICATION</scope>
    <source>
        <strain evidence="3">MINIMUS1</strain>
    </source>
</reference>
<dbReference type="VEuPathDB" id="VectorBase:AMIN007317"/>
<organism evidence="3 4">
    <name type="scientific">Anopheles minimus</name>
    <dbReference type="NCBI Taxonomy" id="112268"/>
    <lineage>
        <taxon>Eukaryota</taxon>
        <taxon>Metazoa</taxon>
        <taxon>Ecdysozoa</taxon>
        <taxon>Arthropoda</taxon>
        <taxon>Hexapoda</taxon>
        <taxon>Insecta</taxon>
        <taxon>Pterygota</taxon>
        <taxon>Neoptera</taxon>
        <taxon>Endopterygota</taxon>
        <taxon>Diptera</taxon>
        <taxon>Nematocera</taxon>
        <taxon>Culicoidea</taxon>
        <taxon>Culicidae</taxon>
        <taxon>Anophelinae</taxon>
        <taxon>Anopheles</taxon>
    </lineage>
</organism>
<feature type="compositionally biased region" description="Low complexity" evidence="1">
    <location>
        <begin position="311"/>
        <end position="323"/>
    </location>
</feature>
<dbReference type="EnsemblMetazoa" id="AMIN007317-RA">
    <property type="protein sequence ID" value="AMIN007317-PA"/>
    <property type="gene ID" value="AMIN007317"/>
</dbReference>
<dbReference type="Gene3D" id="1.10.150.60">
    <property type="entry name" value="ARID DNA-binding domain"/>
    <property type="match status" value="1"/>
</dbReference>
<name>A0A182WAD9_9DIPT</name>
<dbReference type="InterPro" id="IPR023334">
    <property type="entry name" value="REKLES_domain"/>
</dbReference>
<accession>A0A182WAD9</accession>
<proteinExistence type="predicted"/>
<feature type="compositionally biased region" description="Low complexity" evidence="1">
    <location>
        <begin position="481"/>
        <end position="501"/>
    </location>
</feature>
<reference evidence="4" key="1">
    <citation type="submission" date="2013-03" db="EMBL/GenBank/DDBJ databases">
        <title>The Genome Sequence of Anopheles minimus MINIMUS1.</title>
        <authorList>
            <consortium name="The Broad Institute Genomics Platform"/>
            <person name="Neafsey D.E."/>
            <person name="Walton C."/>
            <person name="Walker B."/>
            <person name="Young S.K."/>
            <person name="Zeng Q."/>
            <person name="Gargeya S."/>
            <person name="Fitzgerald M."/>
            <person name="Haas B."/>
            <person name="Abouelleil A."/>
            <person name="Allen A.W."/>
            <person name="Alvarado L."/>
            <person name="Arachchi H.M."/>
            <person name="Berlin A.M."/>
            <person name="Chapman S.B."/>
            <person name="Gainer-Dewar J."/>
            <person name="Goldberg J."/>
            <person name="Griggs A."/>
            <person name="Gujja S."/>
            <person name="Hansen M."/>
            <person name="Howarth C."/>
            <person name="Imamovic A."/>
            <person name="Ireland A."/>
            <person name="Larimer J."/>
            <person name="McCowan C."/>
            <person name="Murphy C."/>
            <person name="Pearson M."/>
            <person name="Poon T.W."/>
            <person name="Priest M."/>
            <person name="Roberts A."/>
            <person name="Saif S."/>
            <person name="Shea T."/>
            <person name="Sisk P."/>
            <person name="Sykes S."/>
            <person name="Wortman J."/>
            <person name="Nusbaum C."/>
            <person name="Birren B."/>
        </authorList>
    </citation>
    <scope>NUCLEOTIDE SEQUENCE [LARGE SCALE GENOMIC DNA]</scope>
    <source>
        <strain evidence="4">MINIMUS1</strain>
    </source>
</reference>
<sequence length="597" mass="65822">MCWYMKYLYPYECEKKNLSTPAELQAAIDGNRREGRRSSYGQFDSPSVQRSPIPQGISQMPPLSLVSHVNQQQHHHRLLPPVAQIPNMLPAEFEQRMLNYIKMFQPKEMGRAQSPDKLSALNAIDISRVALWNMYNPSPNSPPNSLNTSPENNMQSALDLSESPDHAMSMIKRDRDNPVDFSDPRDYGNGLGPPAKRSHHHHHSHHNRSLTPQKLNSSSHDEDDARSDSTPINLRENGMHGRRPTLDDDGDDEEDEMEDETTEEDLLRAQFAAAAAAAAVNQHPLALSLADHHLQQQQQHQQQHRERERAQQQVAAQREQQQQHNLATLDLSILDRERLRCDSADKLKRQCQQQQQQQQQQQNQQHQQLLDQHHLHQRQLQHQQQSRVARELQKHENGDRLSLTPDSELHHSKNNLSTSGGGTGTGLTDPFSSPLGISGMQFKLISRGDASKGDQKLVVTMEFNGVQYEGVLFANPLSSTTLSAPTSTPPSSSVSATSASPIGSMVSPVKSSAALISPLDDRDAASTTTNTVDIPMVPASNGSATSGTTTTTNSIGNSNLVASSNAAAVASNTCIQQQQQDSVIPVGGAISPARSMV</sequence>
<feature type="compositionally biased region" description="Low complexity" evidence="1">
    <location>
        <begin position="358"/>
        <end position="370"/>
    </location>
</feature>
<dbReference type="GO" id="GO:0003677">
    <property type="term" value="F:DNA binding"/>
    <property type="evidence" value="ECO:0007669"/>
    <property type="project" value="InterPro"/>
</dbReference>
<feature type="compositionally biased region" description="Basic and acidic residues" evidence="1">
    <location>
        <begin position="388"/>
        <end position="399"/>
    </location>
</feature>
<dbReference type="Proteomes" id="UP000075920">
    <property type="component" value="Unassembled WGS sequence"/>
</dbReference>
<dbReference type="PROSITE" id="PS51486">
    <property type="entry name" value="REKLES"/>
    <property type="match status" value="1"/>
</dbReference>
<evidence type="ECO:0000313" key="4">
    <source>
        <dbReference type="Proteomes" id="UP000075920"/>
    </source>
</evidence>